<organism evidence="2">
    <name type="scientific">Panicum hallii</name>
    <dbReference type="NCBI Taxonomy" id="206008"/>
    <lineage>
        <taxon>Eukaryota</taxon>
        <taxon>Viridiplantae</taxon>
        <taxon>Streptophyta</taxon>
        <taxon>Embryophyta</taxon>
        <taxon>Tracheophyta</taxon>
        <taxon>Spermatophyta</taxon>
        <taxon>Magnoliopsida</taxon>
        <taxon>Liliopsida</taxon>
        <taxon>Poales</taxon>
        <taxon>Poaceae</taxon>
        <taxon>PACMAD clade</taxon>
        <taxon>Panicoideae</taxon>
        <taxon>Panicodae</taxon>
        <taxon>Paniceae</taxon>
        <taxon>Panicinae</taxon>
        <taxon>Panicum</taxon>
        <taxon>Panicum sect. Panicum</taxon>
    </lineage>
</organism>
<accession>A0A2T8HZN2</accession>
<dbReference type="EMBL" id="CM008054">
    <property type="protein sequence ID" value="PVH30883.1"/>
    <property type="molecule type" value="Genomic_DNA"/>
</dbReference>
<evidence type="ECO:0000313" key="2">
    <source>
        <dbReference type="EMBL" id="PVH30883.1"/>
    </source>
</evidence>
<dbReference type="Gramene" id="PVH30883">
    <property type="protein sequence ID" value="PVH30883"/>
    <property type="gene ID" value="PAHAL_9G005600"/>
</dbReference>
<feature type="compositionally biased region" description="Basic and acidic residues" evidence="1">
    <location>
        <begin position="86"/>
        <end position="103"/>
    </location>
</feature>
<feature type="region of interest" description="Disordered" evidence="1">
    <location>
        <begin position="1"/>
        <end position="35"/>
    </location>
</feature>
<feature type="compositionally biased region" description="Polar residues" evidence="1">
    <location>
        <begin position="1"/>
        <end position="11"/>
    </location>
</feature>
<feature type="region of interest" description="Disordered" evidence="1">
    <location>
        <begin position="86"/>
        <end position="112"/>
    </location>
</feature>
<evidence type="ECO:0000256" key="1">
    <source>
        <dbReference type="SAM" id="MobiDB-lite"/>
    </source>
</evidence>
<reference evidence="2" key="1">
    <citation type="submission" date="2018-04" db="EMBL/GenBank/DDBJ databases">
        <title>WGS assembly of Panicum hallii.</title>
        <authorList>
            <person name="Lovell J."/>
            <person name="Jenkins J."/>
            <person name="Lowry D."/>
            <person name="Mamidi S."/>
            <person name="Sreedasyam A."/>
            <person name="Weng X."/>
            <person name="Barry K."/>
            <person name="Bonette J."/>
            <person name="Campitelli B."/>
            <person name="Daum C."/>
            <person name="Gordon S."/>
            <person name="Gould B."/>
            <person name="Lipzen A."/>
            <person name="Macqueen A."/>
            <person name="Palacio-Mejia J."/>
            <person name="Plott C."/>
            <person name="Shakirov E."/>
            <person name="Shu S."/>
            <person name="Yoshinaga Y."/>
            <person name="Zane M."/>
            <person name="Rokhsar D."/>
            <person name="Grimwood J."/>
            <person name="Schmutz J."/>
            <person name="Juenger T."/>
        </authorList>
    </citation>
    <scope>NUCLEOTIDE SEQUENCE [LARGE SCALE GENOMIC DNA]</scope>
    <source>
        <strain evidence="2">FIL2</strain>
    </source>
</reference>
<dbReference type="Proteomes" id="UP000243499">
    <property type="component" value="Chromosome 9"/>
</dbReference>
<name>A0A2T8HZN2_9POAL</name>
<proteinExistence type="predicted"/>
<dbReference type="AlphaFoldDB" id="A0A2T8HZN2"/>
<gene>
    <name evidence="2" type="ORF">PAHAL_9G005600</name>
</gene>
<sequence>MNPFSKASSPTAAARWKREGQRGQGYTSLQEGNAGLVQGGGGGSFLQETGEAASVLVGMGGHRRPWLLPRPDLESGEQGHWATRWGREGRKTGKAQEGKERGRTHLPGGGVKVGQHATVEWLAMAISNMTQPAELTVQPINYHTAELELPYVYNSNTIYASTRRACMHWPTIDQHARQVTKMQQVHNDRPLSIHLGRQACPATAGPCHVDACEEQIIPIYYYITITRSLPAAAAGYRVRLVGLLHLLLLLQKLKANQIKGFKGSKYFVQKQLSP</sequence>
<protein>
    <submittedName>
        <fullName evidence="2">Uncharacterized protein</fullName>
    </submittedName>
</protein>